<accession>A0A197JKA9</accession>
<proteinExistence type="predicted"/>
<keyword evidence="3" id="KW-1185">Reference proteome</keyword>
<dbReference type="InterPro" id="IPR036388">
    <property type="entry name" value="WH-like_DNA-bd_sf"/>
</dbReference>
<dbReference type="InterPro" id="IPR009057">
    <property type="entry name" value="Homeodomain-like_sf"/>
</dbReference>
<dbReference type="Gene3D" id="1.10.10.10">
    <property type="entry name" value="Winged helix-like DNA-binding domain superfamily/Winged helix DNA-binding domain"/>
    <property type="match status" value="1"/>
</dbReference>
<dbReference type="InterPro" id="IPR032675">
    <property type="entry name" value="LRR_dom_sf"/>
</dbReference>
<dbReference type="Proteomes" id="UP000078512">
    <property type="component" value="Unassembled WGS sequence"/>
</dbReference>
<dbReference type="Pfam" id="PF13358">
    <property type="entry name" value="DDE_3"/>
    <property type="match status" value="1"/>
</dbReference>
<dbReference type="AlphaFoldDB" id="A0A197JKA9"/>
<dbReference type="InterPro" id="IPR038717">
    <property type="entry name" value="Tc1-like_DDE_dom"/>
</dbReference>
<dbReference type="InterPro" id="IPR036397">
    <property type="entry name" value="RNaseH_sf"/>
</dbReference>
<gene>
    <name evidence="2" type="ORF">K457DRAFT_1910079</name>
</gene>
<dbReference type="EMBL" id="KV442087">
    <property type="protein sequence ID" value="OAQ24794.1"/>
    <property type="molecule type" value="Genomic_DNA"/>
</dbReference>
<evidence type="ECO:0000313" key="2">
    <source>
        <dbReference type="EMBL" id="OAQ24794.1"/>
    </source>
</evidence>
<feature type="domain" description="Tc1-like transposase DDE" evidence="1">
    <location>
        <begin position="125"/>
        <end position="230"/>
    </location>
</feature>
<evidence type="ECO:0000259" key="1">
    <source>
        <dbReference type="Pfam" id="PF13358"/>
    </source>
</evidence>
<organism evidence="2 3">
    <name type="scientific">Linnemannia elongata AG-77</name>
    <dbReference type="NCBI Taxonomy" id="1314771"/>
    <lineage>
        <taxon>Eukaryota</taxon>
        <taxon>Fungi</taxon>
        <taxon>Fungi incertae sedis</taxon>
        <taxon>Mucoromycota</taxon>
        <taxon>Mortierellomycotina</taxon>
        <taxon>Mortierellomycetes</taxon>
        <taxon>Mortierellales</taxon>
        <taxon>Mortierellaceae</taxon>
        <taxon>Linnemannia</taxon>
    </lineage>
</organism>
<dbReference type="SUPFAM" id="SSF46689">
    <property type="entry name" value="Homeodomain-like"/>
    <property type="match status" value="1"/>
</dbReference>
<sequence length="996" mass="112575">MPKHHSIELKGHIVGAYEVGATIANIARLHGLNKSTIASIINKWNTDKTIVPKTSGGRRPILSESDVNTFLHNTRLHNCETLQNIVTLSPKPISKSKDFRKVRLWRTKDEKYLSENIHPSLRSGRSSVKVWRAIVGGSISRLVIVDGNSKKGQGFIDTVYDTKLKRFMAEEKNSILMEDNASIHNSKLSEWWRTRYSARKLLWTANSPDLNTTEHSWSTLKNLLNKRSRKPTSKEKIFSTMSDILASISSLSEAITTTAQKWTFFNFLSGTKRELARDVRVLERELIAHTGYHDRATLDKIHSLFETCLELVNCPFLTETVLGHLDADESLRNQAPTSASGLDGCQCHHHQAKYQLLPSLGIRTYPTTNVHTMTTACESFFNLPELIALVTPHLSLVNRRLCSTCTPLLWHSIHLLGENFLNNANTAQARLLASPEGLQALYNNINTVRAVYWKADFSWFYFHTVLAFFNTIPISSSAGPDALEDTEQDTISTNALAHPGCGGMEISKSLPTAPLPPLRRLTKYKAFIGTDAYDGSNADLPSGYLRSLDLNSSKVVRDLCRTISGLRQLRTLRLNGLAPDHIAFRALEVIFFSCPGSLEELYMLSLMEDREKILQLNPWERDWDYGQGPLVLRKEPLRYLKILDIPSSYAGYQAPLLSRILEHCPALESLSIPSLRDMKVSEKVAETIGKHCSLITSLRMLRPFGDNKGASMMSMMEAIPGQQLKSFQLFAYVDYFPDRLGAAWTRHSETLQRIELTSCRTLASAVLRTVLTQCQALEILELSEFYSTKCSLTLEDAIKDKWACTRIRTLSIPVKLTPDGKSSFYLTDPSKTWWRGDDHAHWEMLGKFYAQIGSLTELRVLDLRSAASIHIPSEVALELMQEVPFEKNCLPGMLVLENSSTRLGYLSEFAKLTKLQELRGSIVWRHMAEETKLGERDVDWFVEHFPALSVAHFLPKEHNYQEEGTPKDDIPEVLQLLQTRRPNLVMVPSLYGNLYL</sequence>
<dbReference type="GO" id="GO:0003676">
    <property type="term" value="F:nucleic acid binding"/>
    <property type="evidence" value="ECO:0007669"/>
    <property type="project" value="InterPro"/>
</dbReference>
<dbReference type="PANTHER" id="PTHR38926:SF5">
    <property type="entry name" value="F-BOX AND LEUCINE-RICH REPEAT PROTEIN 6"/>
    <property type="match status" value="1"/>
</dbReference>
<dbReference type="PANTHER" id="PTHR38926">
    <property type="entry name" value="F-BOX DOMAIN CONTAINING PROTEIN, EXPRESSED"/>
    <property type="match status" value="1"/>
</dbReference>
<evidence type="ECO:0000313" key="3">
    <source>
        <dbReference type="Proteomes" id="UP000078512"/>
    </source>
</evidence>
<dbReference type="SUPFAM" id="SSF52047">
    <property type="entry name" value="RNI-like"/>
    <property type="match status" value="1"/>
</dbReference>
<dbReference type="Gene3D" id="3.30.420.10">
    <property type="entry name" value="Ribonuclease H-like superfamily/Ribonuclease H"/>
    <property type="match status" value="1"/>
</dbReference>
<name>A0A197JKA9_9FUNG</name>
<protein>
    <recommendedName>
        <fullName evidence="1">Tc1-like transposase DDE domain-containing protein</fullName>
    </recommendedName>
</protein>
<dbReference type="OrthoDB" id="2395578at2759"/>
<dbReference type="Gene3D" id="3.80.10.10">
    <property type="entry name" value="Ribonuclease Inhibitor"/>
    <property type="match status" value="1"/>
</dbReference>
<dbReference type="STRING" id="1314771.A0A197JKA9"/>
<reference evidence="2 3" key="1">
    <citation type="submission" date="2016-05" db="EMBL/GenBank/DDBJ databases">
        <title>Genome sequencing reveals origins of a unique bacterial endosymbiosis in the earliest lineages of terrestrial Fungi.</title>
        <authorList>
            <consortium name="DOE Joint Genome Institute"/>
            <person name="Uehling J."/>
            <person name="Gryganskyi A."/>
            <person name="Hameed K."/>
            <person name="Tschaplinski T."/>
            <person name="Misztal P."/>
            <person name="Wu S."/>
            <person name="Desiro A."/>
            <person name="Vande Pol N."/>
            <person name="Du Z.-Y."/>
            <person name="Zienkiewicz A."/>
            <person name="Zienkiewicz K."/>
            <person name="Morin E."/>
            <person name="Tisserant E."/>
            <person name="Splivallo R."/>
            <person name="Hainaut M."/>
            <person name="Henrissat B."/>
            <person name="Ohm R."/>
            <person name="Kuo A."/>
            <person name="Yan J."/>
            <person name="Lipzen A."/>
            <person name="Nolan M."/>
            <person name="Labutti K."/>
            <person name="Barry K."/>
            <person name="Goldstein A."/>
            <person name="Labbe J."/>
            <person name="Schadt C."/>
            <person name="Tuskan G."/>
            <person name="Grigoriev I."/>
            <person name="Martin F."/>
            <person name="Vilgalys R."/>
            <person name="Bonito G."/>
        </authorList>
    </citation>
    <scope>NUCLEOTIDE SEQUENCE [LARGE SCALE GENOMIC DNA]</scope>
    <source>
        <strain evidence="2 3">AG-77</strain>
    </source>
</reference>